<dbReference type="GO" id="GO:0022627">
    <property type="term" value="C:cytosolic small ribosomal subunit"/>
    <property type="evidence" value="ECO:0007669"/>
    <property type="project" value="TreeGrafter"/>
</dbReference>
<comment type="similarity">
    <text evidence="1">Belongs to the bacterial ribosomal protein bS1 family.</text>
</comment>
<dbReference type="PANTHER" id="PTHR10724:SF7">
    <property type="entry name" value="SMALL RIBOSOMAL SUBUNIT PROTEIN BS1C"/>
    <property type="match status" value="1"/>
</dbReference>
<dbReference type="FunFam" id="2.40.50.140:FF:000103">
    <property type="entry name" value="protein RRP5 homolog"/>
    <property type="match status" value="1"/>
</dbReference>
<dbReference type="GO" id="GO:0003735">
    <property type="term" value="F:structural constituent of ribosome"/>
    <property type="evidence" value="ECO:0007669"/>
    <property type="project" value="TreeGrafter"/>
</dbReference>
<evidence type="ECO:0000256" key="1">
    <source>
        <dbReference type="ARBA" id="ARBA00006767"/>
    </source>
</evidence>
<dbReference type="Gene3D" id="2.40.50.140">
    <property type="entry name" value="Nucleic acid-binding proteins"/>
    <property type="match status" value="4"/>
</dbReference>
<name>A0A2T0BEW7_9CLOT</name>
<evidence type="ECO:0000256" key="3">
    <source>
        <dbReference type="ARBA" id="ARBA00023274"/>
    </source>
</evidence>
<dbReference type="GO" id="GO:0006412">
    <property type="term" value="P:translation"/>
    <property type="evidence" value="ECO:0007669"/>
    <property type="project" value="TreeGrafter"/>
</dbReference>
<dbReference type="EMBL" id="PVXP01000056">
    <property type="protein sequence ID" value="PRR82373.1"/>
    <property type="molecule type" value="Genomic_DNA"/>
</dbReference>
<keyword evidence="2" id="KW-0689">Ribosomal protein</keyword>
<dbReference type="NCBIfam" id="NF005208">
    <property type="entry name" value="PRK06676.1"/>
    <property type="match status" value="1"/>
</dbReference>
<dbReference type="RefSeq" id="WP_106010467.1">
    <property type="nucleotide sequence ID" value="NZ_PVXP01000056.1"/>
</dbReference>
<dbReference type="InterPro" id="IPR003029">
    <property type="entry name" value="S1_domain"/>
</dbReference>
<evidence type="ECO:0000313" key="6">
    <source>
        <dbReference type="EMBL" id="PRR82373.1"/>
    </source>
</evidence>
<dbReference type="CDD" id="cd04465">
    <property type="entry name" value="S1_RPS1_repeat_ec2_hs2"/>
    <property type="match status" value="1"/>
</dbReference>
<organism evidence="6 7">
    <name type="scientific">Clostridium luticellarii</name>
    <dbReference type="NCBI Taxonomy" id="1691940"/>
    <lineage>
        <taxon>Bacteria</taxon>
        <taxon>Bacillati</taxon>
        <taxon>Bacillota</taxon>
        <taxon>Clostridia</taxon>
        <taxon>Eubacteriales</taxon>
        <taxon>Clostridiaceae</taxon>
        <taxon>Clostridium</taxon>
    </lineage>
</organism>
<feature type="domain" description="S1 motif" evidence="5">
    <location>
        <begin position="285"/>
        <end position="354"/>
    </location>
</feature>
<feature type="domain" description="S1 motif" evidence="5">
    <location>
        <begin position="27"/>
        <end position="95"/>
    </location>
</feature>
<feature type="domain" description="S1 motif" evidence="5">
    <location>
        <begin position="113"/>
        <end position="179"/>
    </location>
</feature>
<protein>
    <recommendedName>
        <fullName evidence="5">S1 motif domain-containing protein</fullName>
    </recommendedName>
</protein>
<accession>A0A2T0BEW7</accession>
<dbReference type="CDD" id="cd05688">
    <property type="entry name" value="S1_RPS1_repeat_ec3"/>
    <property type="match status" value="1"/>
</dbReference>
<dbReference type="Pfam" id="PF00575">
    <property type="entry name" value="S1"/>
    <property type="match status" value="4"/>
</dbReference>
<dbReference type="Proteomes" id="UP000237798">
    <property type="component" value="Unassembled WGS sequence"/>
</dbReference>
<feature type="domain" description="S1 motif" evidence="5">
    <location>
        <begin position="200"/>
        <end position="268"/>
    </location>
</feature>
<dbReference type="InterPro" id="IPR050437">
    <property type="entry name" value="Ribos_protein_bS1-like"/>
</dbReference>
<dbReference type="SMART" id="SM00316">
    <property type="entry name" value="S1"/>
    <property type="match status" value="4"/>
</dbReference>
<keyword evidence="3" id="KW-0687">Ribonucleoprotein</keyword>
<keyword evidence="7" id="KW-1185">Reference proteome</keyword>
<proteinExistence type="inferred from homology"/>
<dbReference type="FunFam" id="2.40.50.140:FF:000051">
    <property type="entry name" value="RNA-binding transcriptional accessory protein"/>
    <property type="match status" value="1"/>
</dbReference>
<dbReference type="CDD" id="cd05687">
    <property type="entry name" value="S1_RPS1_repeat_ec1_hs1"/>
    <property type="match status" value="1"/>
</dbReference>
<dbReference type="PANTHER" id="PTHR10724">
    <property type="entry name" value="30S RIBOSOMAL PROTEIN S1"/>
    <property type="match status" value="1"/>
</dbReference>
<gene>
    <name evidence="6" type="ORF">CLLU_28810</name>
</gene>
<dbReference type="InterPro" id="IPR012340">
    <property type="entry name" value="NA-bd_OB-fold"/>
</dbReference>
<dbReference type="AlphaFoldDB" id="A0A2T0BEW7"/>
<dbReference type="PROSITE" id="PS50126">
    <property type="entry name" value="S1"/>
    <property type="match status" value="4"/>
</dbReference>
<dbReference type="PRINTS" id="PR00681">
    <property type="entry name" value="RIBOSOMALS1"/>
</dbReference>
<dbReference type="OrthoDB" id="9804077at2"/>
<evidence type="ECO:0000256" key="4">
    <source>
        <dbReference type="ARBA" id="ARBA00025604"/>
    </source>
</evidence>
<comment type="function">
    <text evidence="4">Binds mRNA; thus facilitating recognition of the initiation point. It is needed to translate mRNA with a short Shine-Dalgarno (SD) purine-rich sequence.</text>
</comment>
<sequence length="392" mass="43331">MTGGKEVSSMDEVMGEIDSTMENVKSGEVVKGKIISINDKEAVVNIGYVVDGVLPKSEICKEDSNIEDFLKVGDEIYVYIVSLDKGEEGLLLSKLKADIIMNWNKIENLFKEGKTVDVIIKEVVKGGVLAELYGLRAFIPASQISVKYVANLSDFLNKTLSVKIIELDKNKNKIVLSGKEAEKLEIQKKAEKLWISIKKGEEIGGIVSRITGFGAFIDLGGVEGLAHISELSWKRIKNPSEVVSVGDHVKVTVLDMDRGKNRISLSMKNQENNPWNGVSERYKLNDIVEGTVVKMINVGAFVEIEPGLEGFVHVSEISQDHIGKPSDVLNVGDKVKVKILNVDAKARRISLSIKEAAGDSNKKDFKKYTDDTQEKVTLGDLFKDKLKNMKFD</sequence>
<comment type="caution">
    <text evidence="6">The sequence shown here is derived from an EMBL/GenBank/DDBJ whole genome shotgun (WGS) entry which is preliminary data.</text>
</comment>
<evidence type="ECO:0000256" key="2">
    <source>
        <dbReference type="ARBA" id="ARBA00022980"/>
    </source>
</evidence>
<dbReference type="SUPFAM" id="SSF50249">
    <property type="entry name" value="Nucleic acid-binding proteins"/>
    <property type="match status" value="4"/>
</dbReference>
<evidence type="ECO:0000259" key="5">
    <source>
        <dbReference type="PROSITE" id="PS50126"/>
    </source>
</evidence>
<dbReference type="GO" id="GO:0003729">
    <property type="term" value="F:mRNA binding"/>
    <property type="evidence" value="ECO:0007669"/>
    <property type="project" value="TreeGrafter"/>
</dbReference>
<evidence type="ECO:0000313" key="7">
    <source>
        <dbReference type="Proteomes" id="UP000237798"/>
    </source>
</evidence>
<dbReference type="InterPro" id="IPR035104">
    <property type="entry name" value="Ribosomal_protein_S1-like"/>
</dbReference>
<reference evidence="6 7" key="1">
    <citation type="submission" date="2018-03" db="EMBL/GenBank/DDBJ databases">
        <title>Genome sequence of Clostridium luticellarii DSM 29923.</title>
        <authorList>
            <person name="Poehlein A."/>
            <person name="Daniel R."/>
        </authorList>
    </citation>
    <scope>NUCLEOTIDE SEQUENCE [LARGE SCALE GENOMIC DNA]</scope>
    <source>
        <strain evidence="6 7">DSM 29923</strain>
    </source>
</reference>